<keyword evidence="8" id="KW-0249">Electron transport</keyword>
<keyword evidence="6" id="KW-0812">Transmembrane</keyword>
<evidence type="ECO:0000256" key="8">
    <source>
        <dbReference type="ARBA" id="ARBA00022982"/>
    </source>
</evidence>
<keyword evidence="7" id="KW-0479">Metal-binding</keyword>
<evidence type="ECO:0000256" key="4">
    <source>
        <dbReference type="ARBA" id="ARBA00022475"/>
    </source>
</evidence>
<dbReference type="PANTHER" id="PTHR30333:SF1">
    <property type="entry name" value="CYTOCHROME C-TYPE PROTEIN NAPC"/>
    <property type="match status" value="1"/>
</dbReference>
<dbReference type="InterPro" id="IPR005126">
    <property type="entry name" value="NapC/NirT_cyt_c_N"/>
</dbReference>
<dbReference type="GO" id="GO:0046872">
    <property type="term" value="F:metal ion binding"/>
    <property type="evidence" value="ECO:0007669"/>
    <property type="project" value="UniProtKB-KW"/>
</dbReference>
<evidence type="ECO:0000256" key="11">
    <source>
        <dbReference type="ARBA" id="ARBA00023136"/>
    </source>
</evidence>
<keyword evidence="11" id="KW-0472">Membrane</keyword>
<evidence type="ECO:0000256" key="10">
    <source>
        <dbReference type="ARBA" id="ARBA00023004"/>
    </source>
</evidence>
<protein>
    <submittedName>
        <fullName evidence="13">Cytochrome c-type protein NapC</fullName>
    </submittedName>
</protein>
<proteinExistence type="inferred from homology"/>
<dbReference type="PANTHER" id="PTHR30333">
    <property type="entry name" value="CYTOCHROME C-TYPE PROTEIN"/>
    <property type="match status" value="1"/>
</dbReference>
<accession>A0A450YZP2</accession>
<sequence length="73" mass="8630">MRAACADCHAPKNLAPKLWRKLKASRELYHKVMGSIDTPEKFEAKRMILARNEWRRLQESDSRECRDCHAYDP</sequence>
<evidence type="ECO:0000256" key="5">
    <source>
        <dbReference type="ARBA" id="ARBA00022617"/>
    </source>
</evidence>
<comment type="similarity">
    <text evidence="2">Belongs to the NapC/NirT/NrfH family.</text>
</comment>
<dbReference type="AlphaFoldDB" id="A0A450YZP2"/>
<reference evidence="13" key="1">
    <citation type="submission" date="2019-02" db="EMBL/GenBank/DDBJ databases">
        <authorList>
            <person name="Gruber-Vodicka R. H."/>
            <person name="Seah K. B. B."/>
        </authorList>
    </citation>
    <scope>NUCLEOTIDE SEQUENCE</scope>
    <source>
        <strain evidence="14">BECK_BZ123</strain>
        <strain evidence="13">BECK_BZ125</strain>
        <strain evidence="15">BECK_BZ126</strain>
    </source>
</reference>
<dbReference type="InterPro" id="IPR051174">
    <property type="entry name" value="Cytochrome_c-type_ET"/>
</dbReference>
<evidence type="ECO:0000256" key="2">
    <source>
        <dbReference type="ARBA" id="ARBA00007395"/>
    </source>
</evidence>
<gene>
    <name evidence="14" type="ORF">BECKTC1821D_GA0114238_108010</name>
    <name evidence="13" type="ORF">BECKTC1821E_GA0114239_10756</name>
    <name evidence="15" type="ORF">BECKTC1821F_GA0114240_10755</name>
</gene>
<dbReference type="Pfam" id="PF03264">
    <property type="entry name" value="Cytochrom_NNT"/>
    <property type="match status" value="1"/>
</dbReference>
<keyword evidence="3" id="KW-0813">Transport</keyword>
<evidence type="ECO:0000256" key="1">
    <source>
        <dbReference type="ARBA" id="ARBA00004236"/>
    </source>
</evidence>
<keyword evidence="4" id="KW-1003">Cell membrane</keyword>
<dbReference type="EMBL" id="CAADFW010000075">
    <property type="protein sequence ID" value="VFK62496.1"/>
    <property type="molecule type" value="Genomic_DNA"/>
</dbReference>
<dbReference type="SUPFAM" id="SSF48695">
    <property type="entry name" value="Multiheme cytochromes"/>
    <property type="match status" value="1"/>
</dbReference>
<keyword evidence="9" id="KW-1133">Transmembrane helix</keyword>
<comment type="subcellular location">
    <subcellularLocation>
        <location evidence="1">Cell membrane</location>
    </subcellularLocation>
</comment>
<keyword evidence="10" id="KW-0408">Iron</keyword>
<dbReference type="InterPro" id="IPR038266">
    <property type="entry name" value="NapC/NirT_cytc_sf"/>
</dbReference>
<evidence type="ECO:0000256" key="6">
    <source>
        <dbReference type="ARBA" id="ARBA00022692"/>
    </source>
</evidence>
<evidence type="ECO:0000259" key="12">
    <source>
        <dbReference type="Pfam" id="PF03264"/>
    </source>
</evidence>
<dbReference type="Gene3D" id="1.10.3820.10">
    <property type="entry name" value="Di-heme elbow motif domain"/>
    <property type="match status" value="1"/>
</dbReference>
<evidence type="ECO:0000313" key="15">
    <source>
        <dbReference type="EMBL" id="VFK62496.1"/>
    </source>
</evidence>
<evidence type="ECO:0000256" key="3">
    <source>
        <dbReference type="ARBA" id="ARBA00022448"/>
    </source>
</evidence>
<dbReference type="GO" id="GO:0005886">
    <property type="term" value="C:plasma membrane"/>
    <property type="evidence" value="ECO:0007669"/>
    <property type="project" value="UniProtKB-SubCell"/>
</dbReference>
<dbReference type="GO" id="GO:0009061">
    <property type="term" value="P:anaerobic respiration"/>
    <property type="evidence" value="ECO:0007669"/>
    <property type="project" value="TreeGrafter"/>
</dbReference>
<keyword evidence="5" id="KW-0349">Heme</keyword>
<dbReference type="EMBL" id="CAADFT010000075">
    <property type="protein sequence ID" value="VFK47035.1"/>
    <property type="molecule type" value="Genomic_DNA"/>
</dbReference>
<organism evidence="13">
    <name type="scientific">Candidatus Kentrum sp. TC</name>
    <dbReference type="NCBI Taxonomy" id="2126339"/>
    <lineage>
        <taxon>Bacteria</taxon>
        <taxon>Pseudomonadati</taxon>
        <taxon>Pseudomonadota</taxon>
        <taxon>Gammaproteobacteria</taxon>
        <taxon>Candidatus Kentrum</taxon>
    </lineage>
</organism>
<dbReference type="GO" id="GO:0009055">
    <property type="term" value="F:electron transfer activity"/>
    <property type="evidence" value="ECO:0007669"/>
    <property type="project" value="TreeGrafter"/>
</dbReference>
<evidence type="ECO:0000313" key="14">
    <source>
        <dbReference type="EMBL" id="VFK49529.1"/>
    </source>
</evidence>
<evidence type="ECO:0000256" key="9">
    <source>
        <dbReference type="ARBA" id="ARBA00022989"/>
    </source>
</evidence>
<dbReference type="EMBL" id="CAADFS010000080">
    <property type="protein sequence ID" value="VFK49529.1"/>
    <property type="molecule type" value="Genomic_DNA"/>
</dbReference>
<evidence type="ECO:0000313" key="13">
    <source>
        <dbReference type="EMBL" id="VFK47035.1"/>
    </source>
</evidence>
<feature type="domain" description="NapC/NirT cytochrome c N-terminal" evidence="12">
    <location>
        <begin position="1"/>
        <end position="72"/>
    </location>
</feature>
<name>A0A450YZP2_9GAMM</name>
<evidence type="ECO:0000256" key="7">
    <source>
        <dbReference type="ARBA" id="ARBA00022723"/>
    </source>
</evidence>
<dbReference type="InterPro" id="IPR036280">
    <property type="entry name" value="Multihaem_cyt_sf"/>
</dbReference>